<evidence type="ECO:0000313" key="2">
    <source>
        <dbReference type="Proteomes" id="UP000215914"/>
    </source>
</evidence>
<organism evidence="1 2">
    <name type="scientific">Helianthus annuus</name>
    <name type="common">Common sunflower</name>
    <dbReference type="NCBI Taxonomy" id="4232"/>
    <lineage>
        <taxon>Eukaryota</taxon>
        <taxon>Viridiplantae</taxon>
        <taxon>Streptophyta</taxon>
        <taxon>Embryophyta</taxon>
        <taxon>Tracheophyta</taxon>
        <taxon>Spermatophyta</taxon>
        <taxon>Magnoliopsida</taxon>
        <taxon>eudicotyledons</taxon>
        <taxon>Gunneridae</taxon>
        <taxon>Pentapetalae</taxon>
        <taxon>asterids</taxon>
        <taxon>campanulids</taxon>
        <taxon>Asterales</taxon>
        <taxon>Asteraceae</taxon>
        <taxon>Asteroideae</taxon>
        <taxon>Heliantheae alliance</taxon>
        <taxon>Heliantheae</taxon>
        <taxon>Helianthus</taxon>
    </lineage>
</organism>
<keyword evidence="2" id="KW-1185">Reference proteome</keyword>
<reference evidence="1" key="2">
    <citation type="submission" date="2020-06" db="EMBL/GenBank/DDBJ databases">
        <title>Helianthus annuus Genome sequencing and assembly Release 2.</title>
        <authorList>
            <person name="Gouzy J."/>
            <person name="Langlade N."/>
            <person name="Munos S."/>
        </authorList>
    </citation>
    <scope>NUCLEOTIDE SEQUENCE</scope>
    <source>
        <tissue evidence="1">Leaves</tissue>
    </source>
</reference>
<sequence length="64" mass="7565">MPANIVWFAYEEFMDLFFFYCYCSGDEFRNFFQEFFLGYLEPPKTPESATAGEDFQSGHLELPP</sequence>
<comment type="caution">
    <text evidence="1">The sequence shown here is derived from an EMBL/GenBank/DDBJ whole genome shotgun (WGS) entry which is preliminary data.</text>
</comment>
<dbReference type="Gramene" id="mRNA:HanXRQr2_Chr07g0310191">
    <property type="protein sequence ID" value="mRNA:HanXRQr2_Chr07g0310191"/>
    <property type="gene ID" value="HanXRQr2_Chr07g0310191"/>
</dbReference>
<name>A0A9K3IMX6_HELAN</name>
<dbReference type="Proteomes" id="UP000215914">
    <property type="component" value="Unassembled WGS sequence"/>
</dbReference>
<gene>
    <name evidence="1" type="ORF">HanXRQr2_Chr07g0310191</name>
</gene>
<dbReference type="EMBL" id="MNCJ02000322">
    <property type="protein sequence ID" value="KAF5799933.1"/>
    <property type="molecule type" value="Genomic_DNA"/>
</dbReference>
<proteinExistence type="predicted"/>
<evidence type="ECO:0000313" key="1">
    <source>
        <dbReference type="EMBL" id="KAF5799933.1"/>
    </source>
</evidence>
<protein>
    <submittedName>
        <fullName evidence="1">Uncharacterized protein</fullName>
    </submittedName>
</protein>
<dbReference type="AlphaFoldDB" id="A0A9K3IMX6"/>
<reference evidence="1" key="1">
    <citation type="journal article" date="2017" name="Nature">
        <title>The sunflower genome provides insights into oil metabolism, flowering and Asterid evolution.</title>
        <authorList>
            <person name="Badouin H."/>
            <person name="Gouzy J."/>
            <person name="Grassa C.J."/>
            <person name="Murat F."/>
            <person name="Staton S.E."/>
            <person name="Cottret L."/>
            <person name="Lelandais-Briere C."/>
            <person name="Owens G.L."/>
            <person name="Carrere S."/>
            <person name="Mayjonade B."/>
            <person name="Legrand L."/>
            <person name="Gill N."/>
            <person name="Kane N.C."/>
            <person name="Bowers J.E."/>
            <person name="Hubner S."/>
            <person name="Bellec A."/>
            <person name="Berard A."/>
            <person name="Berges H."/>
            <person name="Blanchet N."/>
            <person name="Boniface M.C."/>
            <person name="Brunel D."/>
            <person name="Catrice O."/>
            <person name="Chaidir N."/>
            <person name="Claudel C."/>
            <person name="Donnadieu C."/>
            <person name="Faraut T."/>
            <person name="Fievet G."/>
            <person name="Helmstetter N."/>
            <person name="King M."/>
            <person name="Knapp S.J."/>
            <person name="Lai Z."/>
            <person name="Le Paslier M.C."/>
            <person name="Lippi Y."/>
            <person name="Lorenzon L."/>
            <person name="Mandel J.R."/>
            <person name="Marage G."/>
            <person name="Marchand G."/>
            <person name="Marquand E."/>
            <person name="Bret-Mestries E."/>
            <person name="Morien E."/>
            <person name="Nambeesan S."/>
            <person name="Nguyen T."/>
            <person name="Pegot-Espagnet P."/>
            <person name="Pouilly N."/>
            <person name="Raftis F."/>
            <person name="Sallet E."/>
            <person name="Schiex T."/>
            <person name="Thomas J."/>
            <person name="Vandecasteele C."/>
            <person name="Vares D."/>
            <person name="Vear F."/>
            <person name="Vautrin S."/>
            <person name="Crespi M."/>
            <person name="Mangin B."/>
            <person name="Burke J.M."/>
            <person name="Salse J."/>
            <person name="Munos S."/>
            <person name="Vincourt P."/>
            <person name="Rieseberg L.H."/>
            <person name="Langlade N.B."/>
        </authorList>
    </citation>
    <scope>NUCLEOTIDE SEQUENCE</scope>
    <source>
        <tissue evidence="1">Leaves</tissue>
    </source>
</reference>
<accession>A0A9K3IMX6</accession>